<dbReference type="EMBL" id="NCKV01023197">
    <property type="protein sequence ID" value="RWS19732.1"/>
    <property type="molecule type" value="Genomic_DNA"/>
</dbReference>
<sequence length="355" mass="41164">NFDSVDKSEKDALIKAKKLGFMYTAELTLFKLPFEEALDVVKSRNAYVNDGYAYISATAMVSIIVYKFQLELAQALATLFVRLSELNEERRLLPLIDNIYNMSLNKKKLLDAASRRPGYHVTPEMLDDLSKQSFPPCMQNIHETLRSNHHLKHFGRLHYGLFLKSIGLSMEDALKFFREEFINKITPERFQRDYSYNIRYNYGKEGKKVDMSAYSCAKIIGGCAPQSSDTHGCPFRHFDIQNLRKMLTRYDISENEIDEIVAIVEEKQYMKACSKYFEAKHKFPLQSDEFIYHPNQFYRESRRLLASGSSPIRDEIKNDENECTPNVAEVPMESTTENAETTSIVDESHIEEMKE</sequence>
<evidence type="ECO:0000256" key="11">
    <source>
        <dbReference type="SAM" id="MobiDB-lite"/>
    </source>
</evidence>
<name>A0A443RWI3_9ACAR</name>
<accession>A0A443RWI3</accession>
<proteinExistence type="inferred from homology"/>
<dbReference type="GO" id="GO:0046872">
    <property type="term" value="F:metal ion binding"/>
    <property type="evidence" value="ECO:0007669"/>
    <property type="project" value="UniProtKB-KW"/>
</dbReference>
<feature type="non-terminal residue" evidence="13">
    <location>
        <position position="1"/>
    </location>
</feature>
<evidence type="ECO:0000256" key="1">
    <source>
        <dbReference type="ARBA" id="ARBA00001966"/>
    </source>
</evidence>
<feature type="compositionally biased region" description="Polar residues" evidence="11">
    <location>
        <begin position="333"/>
        <end position="345"/>
    </location>
</feature>
<dbReference type="GO" id="GO:0051539">
    <property type="term" value="F:4 iron, 4 sulfur cluster binding"/>
    <property type="evidence" value="ECO:0007669"/>
    <property type="project" value="UniProtKB-KW"/>
</dbReference>
<feature type="compositionally biased region" description="Basic and acidic residues" evidence="11">
    <location>
        <begin position="346"/>
        <end position="355"/>
    </location>
</feature>
<comment type="similarity">
    <text evidence="2">Belongs to the eukaryotic-type primase large subunit family.</text>
</comment>
<keyword evidence="6" id="KW-0235">DNA replication</keyword>
<dbReference type="PANTHER" id="PTHR10537">
    <property type="entry name" value="DNA PRIMASE LARGE SUBUNIT"/>
    <property type="match status" value="1"/>
</dbReference>
<evidence type="ECO:0000256" key="9">
    <source>
        <dbReference type="ARBA" id="ARBA00023014"/>
    </source>
</evidence>
<gene>
    <name evidence="13" type="ORF">B4U80_11264</name>
</gene>
<organism evidence="13 14">
    <name type="scientific">Leptotrombidium deliense</name>
    <dbReference type="NCBI Taxonomy" id="299467"/>
    <lineage>
        <taxon>Eukaryota</taxon>
        <taxon>Metazoa</taxon>
        <taxon>Ecdysozoa</taxon>
        <taxon>Arthropoda</taxon>
        <taxon>Chelicerata</taxon>
        <taxon>Arachnida</taxon>
        <taxon>Acari</taxon>
        <taxon>Acariformes</taxon>
        <taxon>Trombidiformes</taxon>
        <taxon>Prostigmata</taxon>
        <taxon>Anystina</taxon>
        <taxon>Parasitengona</taxon>
        <taxon>Trombiculoidea</taxon>
        <taxon>Trombiculidae</taxon>
        <taxon>Leptotrombidium</taxon>
    </lineage>
</organism>
<keyword evidence="4" id="KW-0004">4Fe-4S</keyword>
<evidence type="ECO:0000256" key="8">
    <source>
        <dbReference type="ARBA" id="ARBA00023004"/>
    </source>
</evidence>
<dbReference type="OrthoDB" id="421393at2759"/>
<keyword evidence="10" id="KW-0238">DNA-binding</keyword>
<protein>
    <recommendedName>
        <fullName evidence="3">DNA primase large subunit</fullName>
    </recommendedName>
</protein>
<evidence type="ECO:0000256" key="3">
    <source>
        <dbReference type="ARBA" id="ARBA00019038"/>
    </source>
</evidence>
<evidence type="ECO:0000256" key="6">
    <source>
        <dbReference type="ARBA" id="ARBA00022705"/>
    </source>
</evidence>
<evidence type="ECO:0000256" key="10">
    <source>
        <dbReference type="ARBA" id="ARBA00023125"/>
    </source>
</evidence>
<evidence type="ECO:0000256" key="4">
    <source>
        <dbReference type="ARBA" id="ARBA00022485"/>
    </source>
</evidence>
<dbReference type="Gene3D" id="1.20.930.80">
    <property type="match status" value="1"/>
</dbReference>
<feature type="domain" description="DNA primase large subunit C-terminal" evidence="12">
    <location>
        <begin position="128"/>
        <end position="298"/>
    </location>
</feature>
<keyword evidence="8" id="KW-0408">Iron</keyword>
<keyword evidence="5" id="KW-0639">Primosome</keyword>
<dbReference type="STRING" id="299467.A0A443RWI3"/>
<evidence type="ECO:0000313" key="14">
    <source>
        <dbReference type="Proteomes" id="UP000288716"/>
    </source>
</evidence>
<dbReference type="VEuPathDB" id="VectorBase:LDEU012308"/>
<evidence type="ECO:0000259" key="12">
    <source>
        <dbReference type="Pfam" id="PF04104"/>
    </source>
</evidence>
<evidence type="ECO:0000256" key="5">
    <source>
        <dbReference type="ARBA" id="ARBA00022515"/>
    </source>
</evidence>
<dbReference type="GO" id="GO:0003677">
    <property type="term" value="F:DNA binding"/>
    <property type="evidence" value="ECO:0007669"/>
    <property type="project" value="UniProtKB-KW"/>
</dbReference>
<dbReference type="InterPro" id="IPR058560">
    <property type="entry name" value="DNA_primase_C"/>
</dbReference>
<keyword evidence="9" id="KW-0411">Iron-sulfur</keyword>
<keyword evidence="14" id="KW-1185">Reference proteome</keyword>
<evidence type="ECO:0000256" key="7">
    <source>
        <dbReference type="ARBA" id="ARBA00022723"/>
    </source>
</evidence>
<dbReference type="PANTHER" id="PTHR10537:SF3">
    <property type="entry name" value="DNA PRIMASE LARGE SUBUNIT"/>
    <property type="match status" value="1"/>
</dbReference>
<reference evidence="13 14" key="1">
    <citation type="journal article" date="2018" name="Gigascience">
        <title>Genomes of trombidid mites reveal novel predicted allergens and laterally-transferred genes associated with secondary metabolism.</title>
        <authorList>
            <person name="Dong X."/>
            <person name="Chaisiri K."/>
            <person name="Xia D."/>
            <person name="Armstrong S.D."/>
            <person name="Fang Y."/>
            <person name="Donnelly M.J."/>
            <person name="Kadowaki T."/>
            <person name="McGarry J.W."/>
            <person name="Darby A.C."/>
            <person name="Makepeace B.L."/>
        </authorList>
    </citation>
    <scope>NUCLEOTIDE SEQUENCE [LARGE SCALE GENOMIC DNA]</scope>
    <source>
        <strain evidence="13">UoL-UT</strain>
    </source>
</reference>
<dbReference type="GO" id="GO:0006269">
    <property type="term" value="P:DNA replication, synthesis of primer"/>
    <property type="evidence" value="ECO:0007669"/>
    <property type="project" value="UniProtKB-KW"/>
</dbReference>
<dbReference type="AlphaFoldDB" id="A0A443RWI3"/>
<keyword evidence="7" id="KW-0479">Metal-binding</keyword>
<feature type="region of interest" description="Disordered" evidence="11">
    <location>
        <begin position="328"/>
        <end position="355"/>
    </location>
</feature>
<dbReference type="Proteomes" id="UP000288716">
    <property type="component" value="Unassembled WGS sequence"/>
</dbReference>
<comment type="cofactor">
    <cofactor evidence="1">
        <name>[4Fe-4S] cluster</name>
        <dbReference type="ChEBI" id="CHEBI:49883"/>
    </cofactor>
</comment>
<dbReference type="Pfam" id="PF04104">
    <property type="entry name" value="DNA_primase_lrg"/>
    <property type="match status" value="1"/>
</dbReference>
<dbReference type="Pfam" id="PF26466">
    <property type="entry name" value="DNA_primase_lrg_N"/>
    <property type="match status" value="1"/>
</dbReference>
<dbReference type="GO" id="GO:0006270">
    <property type="term" value="P:DNA replication initiation"/>
    <property type="evidence" value="ECO:0007669"/>
    <property type="project" value="TreeGrafter"/>
</dbReference>
<dbReference type="CDD" id="cd07322">
    <property type="entry name" value="PriL_PriS_Eukaryotic"/>
    <property type="match status" value="1"/>
</dbReference>
<comment type="caution">
    <text evidence="13">The sequence shown here is derived from an EMBL/GenBank/DDBJ whole genome shotgun (WGS) entry which is preliminary data.</text>
</comment>
<evidence type="ECO:0000313" key="13">
    <source>
        <dbReference type="EMBL" id="RWS19732.1"/>
    </source>
</evidence>
<dbReference type="InterPro" id="IPR007238">
    <property type="entry name" value="DNA_primase_lsu_euk/arc"/>
</dbReference>
<dbReference type="InterPro" id="IPR016558">
    <property type="entry name" value="DNA_primase_lsu_euk"/>
</dbReference>
<evidence type="ECO:0000256" key="2">
    <source>
        <dbReference type="ARBA" id="ARBA00010564"/>
    </source>
</evidence>
<dbReference type="GO" id="GO:0005658">
    <property type="term" value="C:alpha DNA polymerase:primase complex"/>
    <property type="evidence" value="ECO:0007669"/>
    <property type="project" value="UniProtKB-ARBA"/>
</dbReference>